<dbReference type="InterPro" id="IPR027417">
    <property type="entry name" value="P-loop_NTPase"/>
</dbReference>
<dbReference type="PANTHER" id="PTHR43394:SF1">
    <property type="entry name" value="ATP-BINDING CASSETTE SUB-FAMILY B MEMBER 10, MITOCHONDRIAL"/>
    <property type="match status" value="1"/>
</dbReference>
<dbReference type="Gene3D" id="3.40.50.300">
    <property type="entry name" value="P-loop containing nucleotide triphosphate hydrolases"/>
    <property type="match status" value="1"/>
</dbReference>
<evidence type="ECO:0000256" key="7">
    <source>
        <dbReference type="SAM" id="Phobius"/>
    </source>
</evidence>
<dbReference type="EMBL" id="CP003629">
    <property type="protein sequence ID" value="AFQ42606.1"/>
    <property type="molecule type" value="Genomic_DNA"/>
</dbReference>
<reference evidence="11" key="2">
    <citation type="submission" date="2012-08" db="EMBL/GenBank/DDBJ databases">
        <title>Finished genome of Desulfosporosinus meridiei DSM 13257.</title>
        <authorList>
            <person name="Huntemann M."/>
            <person name="Wei C.-L."/>
            <person name="Han J."/>
            <person name="Detter J.C."/>
            <person name="Han C."/>
            <person name="Davenport K."/>
            <person name="Daligault H."/>
            <person name="Erkkila T."/>
            <person name="Gu W."/>
            <person name="Munk A.C.C."/>
            <person name="Teshima H."/>
            <person name="Xu Y."/>
            <person name="Chain P."/>
            <person name="Tapia R."/>
            <person name="Chen A."/>
            <person name="Krypides N."/>
            <person name="Mavromatis K."/>
            <person name="Markowitz V."/>
            <person name="Szeto E."/>
            <person name="Ivanova N."/>
            <person name="Mikhailova N."/>
            <person name="Ovchinnikova G."/>
            <person name="Pagani I."/>
            <person name="Pati A."/>
            <person name="Goodwin L."/>
            <person name="Peters L."/>
            <person name="Pitluck S."/>
            <person name="Woyke T."/>
            <person name="Pester M."/>
            <person name="Spring S."/>
            <person name="Ollivier B."/>
            <person name="Rattei T."/>
            <person name="Klenk H.-P."/>
            <person name="Wagner M."/>
            <person name="Loy A."/>
        </authorList>
    </citation>
    <scope>NUCLEOTIDE SEQUENCE [LARGE SCALE GENOMIC DNA]</scope>
    <source>
        <strain evidence="11">ATCC BAA-275 / DSM 13257 / NCIMB 13706 / S10</strain>
    </source>
</reference>
<dbReference type="InterPro" id="IPR003439">
    <property type="entry name" value="ABC_transporter-like_ATP-bd"/>
</dbReference>
<dbReference type="OrthoDB" id="9762778at2"/>
<dbReference type="FunFam" id="3.40.50.300:FF:000218">
    <property type="entry name" value="Multidrug ABC transporter ATP-binding protein"/>
    <property type="match status" value="1"/>
</dbReference>
<dbReference type="SMART" id="SM00382">
    <property type="entry name" value="AAA"/>
    <property type="match status" value="1"/>
</dbReference>
<feature type="transmembrane region" description="Helical" evidence="7">
    <location>
        <begin position="283"/>
        <end position="301"/>
    </location>
</feature>
<gene>
    <name evidence="10" type="ordered locus">Desmer_0566</name>
</gene>
<keyword evidence="4" id="KW-0067">ATP-binding</keyword>
<feature type="transmembrane region" description="Helical" evidence="7">
    <location>
        <begin position="255"/>
        <end position="276"/>
    </location>
</feature>
<dbReference type="InterPro" id="IPR003593">
    <property type="entry name" value="AAA+_ATPase"/>
</dbReference>
<keyword evidence="6 7" id="KW-0472">Membrane</keyword>
<comment type="subcellular location">
    <subcellularLocation>
        <location evidence="1">Cell membrane</location>
        <topology evidence="1">Multi-pass membrane protein</topology>
    </subcellularLocation>
</comment>
<dbReference type="PROSITE" id="PS50893">
    <property type="entry name" value="ABC_TRANSPORTER_2"/>
    <property type="match status" value="1"/>
</dbReference>
<protein>
    <submittedName>
        <fullName evidence="10">ABC-type multidrug transport system, ATPase and permease component</fullName>
    </submittedName>
</protein>
<dbReference type="InterPro" id="IPR036640">
    <property type="entry name" value="ABC1_TM_sf"/>
</dbReference>
<proteinExistence type="predicted"/>
<keyword evidence="11" id="KW-1185">Reference proteome</keyword>
<dbReference type="GO" id="GO:0005886">
    <property type="term" value="C:plasma membrane"/>
    <property type="evidence" value="ECO:0007669"/>
    <property type="project" value="UniProtKB-SubCell"/>
</dbReference>
<dbReference type="PROSITE" id="PS50929">
    <property type="entry name" value="ABC_TM1F"/>
    <property type="match status" value="1"/>
</dbReference>
<dbReference type="AlphaFoldDB" id="J7IV72"/>
<dbReference type="RefSeq" id="WP_014901528.1">
    <property type="nucleotide sequence ID" value="NC_018515.1"/>
</dbReference>
<feature type="transmembrane region" description="Helical" evidence="7">
    <location>
        <begin position="140"/>
        <end position="162"/>
    </location>
</feature>
<dbReference type="SUPFAM" id="SSF52540">
    <property type="entry name" value="P-loop containing nucleoside triphosphate hydrolases"/>
    <property type="match status" value="1"/>
</dbReference>
<dbReference type="STRING" id="768704.Desmer_0566"/>
<dbReference type="PROSITE" id="PS00211">
    <property type="entry name" value="ABC_TRANSPORTER_1"/>
    <property type="match status" value="1"/>
</dbReference>
<evidence type="ECO:0000313" key="10">
    <source>
        <dbReference type="EMBL" id="AFQ42606.1"/>
    </source>
</evidence>
<sequence>MNNSIQSQGDRVKNTFLLIVSMKPYSLEMVLTILTAFLKHISTIGAAALASYMVGVAMMGQLKAEFGTLFAYLCLCILLRALMFYGEMWFGHDVAYRVLKDFRIKLYAKIDKISPSFQLNKHSGQIGSTLMSDVELLEWFLAHTFGTFLVASGVTVLILFFLAQIHIILAVLMLLFAVLTSWTPFILQKRADNQGSEVRERLAEANAVTIEGVQGLRELLSLNYLERYKLKNKAYMQRLYDAQLQYGKRLGTESMLMQIFIGVFTVIVMGVTASFVAQGTIEFTIYPMVLILSALLFSPIIEVCGAARNLGLVFAAANRIQRVLNTEPGVQDHGQAIDIDKLPYNVSFENVSFRYREDLEEVLHSVSFEVEQGETVVLVGPSGAGKTTCVNLLLRYWDVLDGAIKIGGRDIREMSLDNLRDLTSAVLQDVYLFNVSIRENIRLGMPGASDDQVKEAAKAAYAHDFIMGLPQGYDTVTGERGFQLSGGQRQRIAISRAILKNSPILILDEAVSSLDTENEQYIQKALKEQSKNRTTLVVAHRLSTIMAADKLVVINKGRVMQVGTHAALIKEEGFYKNLVAAQFGK</sequence>
<feature type="transmembrane region" description="Helical" evidence="7">
    <location>
        <begin position="167"/>
        <end position="187"/>
    </location>
</feature>
<dbReference type="InterPro" id="IPR011527">
    <property type="entry name" value="ABC1_TM_dom"/>
</dbReference>
<organism evidence="10 11">
    <name type="scientific">Desulfosporosinus meridiei (strain ATCC BAA-275 / DSM 13257 / KCTC 12902 / NCIMB 13706 / S10)</name>
    <dbReference type="NCBI Taxonomy" id="768704"/>
    <lineage>
        <taxon>Bacteria</taxon>
        <taxon>Bacillati</taxon>
        <taxon>Bacillota</taxon>
        <taxon>Clostridia</taxon>
        <taxon>Eubacteriales</taxon>
        <taxon>Desulfitobacteriaceae</taxon>
        <taxon>Desulfosporosinus</taxon>
    </lineage>
</organism>
<evidence type="ECO:0000256" key="3">
    <source>
        <dbReference type="ARBA" id="ARBA00022741"/>
    </source>
</evidence>
<dbReference type="Gene3D" id="1.20.1560.10">
    <property type="entry name" value="ABC transporter type 1, transmembrane domain"/>
    <property type="match status" value="1"/>
</dbReference>
<dbReference type="eggNOG" id="COG1132">
    <property type="taxonomic scope" value="Bacteria"/>
</dbReference>
<evidence type="ECO:0000256" key="5">
    <source>
        <dbReference type="ARBA" id="ARBA00022989"/>
    </source>
</evidence>
<dbReference type="Proteomes" id="UP000005262">
    <property type="component" value="Chromosome"/>
</dbReference>
<keyword evidence="2 7" id="KW-0812">Transmembrane</keyword>
<feature type="transmembrane region" description="Helical" evidence="7">
    <location>
        <begin position="30"/>
        <end position="54"/>
    </location>
</feature>
<evidence type="ECO:0000313" key="11">
    <source>
        <dbReference type="Proteomes" id="UP000005262"/>
    </source>
</evidence>
<dbReference type="SUPFAM" id="SSF90123">
    <property type="entry name" value="ABC transporter transmembrane region"/>
    <property type="match status" value="1"/>
</dbReference>
<dbReference type="PANTHER" id="PTHR43394">
    <property type="entry name" value="ATP-DEPENDENT PERMEASE MDL1, MITOCHONDRIAL"/>
    <property type="match status" value="1"/>
</dbReference>
<dbReference type="GO" id="GO:0016887">
    <property type="term" value="F:ATP hydrolysis activity"/>
    <property type="evidence" value="ECO:0007669"/>
    <property type="project" value="InterPro"/>
</dbReference>
<dbReference type="GO" id="GO:0005524">
    <property type="term" value="F:ATP binding"/>
    <property type="evidence" value="ECO:0007669"/>
    <property type="project" value="UniProtKB-KW"/>
</dbReference>
<feature type="domain" description="ABC transporter" evidence="8">
    <location>
        <begin position="346"/>
        <end position="581"/>
    </location>
</feature>
<dbReference type="Pfam" id="PF00664">
    <property type="entry name" value="ABC_membrane"/>
    <property type="match status" value="1"/>
</dbReference>
<feature type="domain" description="ABC transmembrane type-1" evidence="9">
    <location>
        <begin position="30"/>
        <end position="312"/>
    </location>
</feature>
<keyword evidence="5 7" id="KW-1133">Transmembrane helix</keyword>
<dbReference type="HOGENOM" id="CLU_000604_84_9_9"/>
<dbReference type="InterPro" id="IPR039421">
    <property type="entry name" value="Type_1_exporter"/>
</dbReference>
<evidence type="ECO:0000259" key="8">
    <source>
        <dbReference type="PROSITE" id="PS50893"/>
    </source>
</evidence>
<evidence type="ECO:0000256" key="2">
    <source>
        <dbReference type="ARBA" id="ARBA00022692"/>
    </source>
</evidence>
<dbReference type="KEGG" id="dmi:Desmer_0566"/>
<name>J7IV72_DESMD</name>
<evidence type="ECO:0000256" key="6">
    <source>
        <dbReference type="ARBA" id="ARBA00023136"/>
    </source>
</evidence>
<accession>J7IV72</accession>
<evidence type="ECO:0000256" key="4">
    <source>
        <dbReference type="ARBA" id="ARBA00022840"/>
    </source>
</evidence>
<dbReference type="Pfam" id="PF00005">
    <property type="entry name" value="ABC_tran"/>
    <property type="match status" value="1"/>
</dbReference>
<reference evidence="10 11" key="1">
    <citation type="journal article" date="2012" name="J. Bacteriol.">
        <title>Complete genome sequences of Desulfosporosinus orientis DSM765T, Desulfosporosinus youngiae DSM17734T, Desulfosporosinus meridiei DSM13257T, and Desulfosporosinus acidiphilus DSM22704T.</title>
        <authorList>
            <person name="Pester M."/>
            <person name="Brambilla E."/>
            <person name="Alazard D."/>
            <person name="Rattei T."/>
            <person name="Weinmaier T."/>
            <person name="Han J."/>
            <person name="Lucas S."/>
            <person name="Lapidus A."/>
            <person name="Cheng J.F."/>
            <person name="Goodwin L."/>
            <person name="Pitluck S."/>
            <person name="Peters L."/>
            <person name="Ovchinnikova G."/>
            <person name="Teshima H."/>
            <person name="Detter J.C."/>
            <person name="Han C.S."/>
            <person name="Tapia R."/>
            <person name="Land M.L."/>
            <person name="Hauser L."/>
            <person name="Kyrpides N.C."/>
            <person name="Ivanova N.N."/>
            <person name="Pagani I."/>
            <person name="Huntmann M."/>
            <person name="Wei C.L."/>
            <person name="Davenport K.W."/>
            <person name="Daligault H."/>
            <person name="Chain P.S."/>
            <person name="Chen A."/>
            <person name="Mavromatis K."/>
            <person name="Markowitz V."/>
            <person name="Szeto E."/>
            <person name="Mikhailova N."/>
            <person name="Pati A."/>
            <person name="Wagner M."/>
            <person name="Woyke T."/>
            <person name="Ollivier B."/>
            <person name="Klenk H.P."/>
            <person name="Spring S."/>
            <person name="Loy A."/>
        </authorList>
    </citation>
    <scope>NUCLEOTIDE SEQUENCE [LARGE SCALE GENOMIC DNA]</scope>
    <source>
        <strain evidence="11">ATCC BAA-275 / DSM 13257 / NCIMB 13706 / S10</strain>
    </source>
</reference>
<keyword evidence="3" id="KW-0547">Nucleotide-binding</keyword>
<dbReference type="InterPro" id="IPR017871">
    <property type="entry name" value="ABC_transporter-like_CS"/>
</dbReference>
<feature type="transmembrane region" description="Helical" evidence="7">
    <location>
        <begin position="66"/>
        <end position="86"/>
    </location>
</feature>
<evidence type="ECO:0000256" key="1">
    <source>
        <dbReference type="ARBA" id="ARBA00004651"/>
    </source>
</evidence>
<dbReference type="GO" id="GO:0015421">
    <property type="term" value="F:ABC-type oligopeptide transporter activity"/>
    <property type="evidence" value="ECO:0007669"/>
    <property type="project" value="TreeGrafter"/>
</dbReference>
<evidence type="ECO:0000259" key="9">
    <source>
        <dbReference type="PROSITE" id="PS50929"/>
    </source>
</evidence>